<dbReference type="GO" id="GO:0007165">
    <property type="term" value="P:signal transduction"/>
    <property type="evidence" value="ECO:0007669"/>
    <property type="project" value="InterPro"/>
</dbReference>
<dbReference type="PANTHER" id="PTHR46663:SF2">
    <property type="entry name" value="GGDEF DOMAIN-CONTAINING PROTEIN"/>
    <property type="match status" value="1"/>
</dbReference>
<keyword evidence="2" id="KW-1133">Transmembrane helix</keyword>
<feature type="region of interest" description="Disordered" evidence="1">
    <location>
        <begin position="594"/>
        <end position="626"/>
    </location>
</feature>
<organism evidence="5 6">
    <name type="scientific">Burkholderia multivorans</name>
    <dbReference type="NCBI Taxonomy" id="87883"/>
    <lineage>
        <taxon>Bacteria</taxon>
        <taxon>Pseudomonadati</taxon>
        <taxon>Pseudomonadota</taxon>
        <taxon>Betaproteobacteria</taxon>
        <taxon>Burkholderiales</taxon>
        <taxon>Burkholderiaceae</taxon>
        <taxon>Burkholderia</taxon>
        <taxon>Burkholderia cepacia complex</taxon>
    </lineage>
</organism>
<dbReference type="Gene3D" id="3.30.450.20">
    <property type="entry name" value="PAS domain"/>
    <property type="match status" value="1"/>
</dbReference>
<keyword evidence="5" id="KW-0378">Hydrolase</keyword>
<feature type="transmembrane region" description="Helical" evidence="2">
    <location>
        <begin position="323"/>
        <end position="345"/>
    </location>
</feature>
<evidence type="ECO:0000313" key="5">
    <source>
        <dbReference type="EMBL" id="PRF66110.1"/>
    </source>
</evidence>
<evidence type="ECO:0000259" key="4">
    <source>
        <dbReference type="PROSITE" id="PS50887"/>
    </source>
</evidence>
<protein>
    <submittedName>
        <fullName evidence="5">Deoxyuridine 5'-triphosphate nucleotidohydrolase</fullName>
    </submittedName>
</protein>
<dbReference type="PANTHER" id="PTHR46663">
    <property type="entry name" value="DIGUANYLATE CYCLASE DGCT-RELATED"/>
    <property type="match status" value="1"/>
</dbReference>
<evidence type="ECO:0000313" key="6">
    <source>
        <dbReference type="Proteomes" id="UP000238982"/>
    </source>
</evidence>
<dbReference type="NCBIfam" id="TIGR00254">
    <property type="entry name" value="GGDEF"/>
    <property type="match status" value="1"/>
</dbReference>
<proteinExistence type="predicted"/>
<dbReference type="InterPro" id="IPR043128">
    <property type="entry name" value="Rev_trsase/Diguanyl_cyclase"/>
</dbReference>
<dbReference type="SUPFAM" id="SSF158472">
    <property type="entry name" value="HAMP domain-like"/>
    <property type="match status" value="1"/>
</dbReference>
<dbReference type="GO" id="GO:0016020">
    <property type="term" value="C:membrane"/>
    <property type="evidence" value="ECO:0007669"/>
    <property type="project" value="InterPro"/>
</dbReference>
<accession>A0A2S9N167</accession>
<dbReference type="InterPro" id="IPR029151">
    <property type="entry name" value="Sensor-like_sf"/>
</dbReference>
<dbReference type="PROSITE" id="PS50885">
    <property type="entry name" value="HAMP"/>
    <property type="match status" value="1"/>
</dbReference>
<dbReference type="InterPro" id="IPR003660">
    <property type="entry name" value="HAMP_dom"/>
</dbReference>
<dbReference type="SUPFAM" id="SSF55073">
    <property type="entry name" value="Nucleotide cyclase"/>
    <property type="match status" value="1"/>
</dbReference>
<dbReference type="RefSeq" id="WP_105796442.1">
    <property type="nucleotide sequence ID" value="NZ_JAGSWF010000035.1"/>
</dbReference>
<dbReference type="PROSITE" id="PS50887">
    <property type="entry name" value="GGDEF"/>
    <property type="match status" value="1"/>
</dbReference>
<evidence type="ECO:0000256" key="1">
    <source>
        <dbReference type="SAM" id="MobiDB-lite"/>
    </source>
</evidence>
<dbReference type="CDD" id="cd06225">
    <property type="entry name" value="HAMP"/>
    <property type="match status" value="1"/>
</dbReference>
<dbReference type="SUPFAM" id="SSF103190">
    <property type="entry name" value="Sensory domain-like"/>
    <property type="match status" value="1"/>
</dbReference>
<dbReference type="Proteomes" id="UP000238982">
    <property type="component" value="Unassembled WGS sequence"/>
</dbReference>
<dbReference type="Gene3D" id="3.30.70.270">
    <property type="match status" value="1"/>
</dbReference>
<dbReference type="SMART" id="SM00304">
    <property type="entry name" value="HAMP"/>
    <property type="match status" value="1"/>
</dbReference>
<dbReference type="AlphaFoldDB" id="A0A2S9N167"/>
<name>A0A2S9N167_9BURK</name>
<evidence type="ECO:0000256" key="2">
    <source>
        <dbReference type="SAM" id="Phobius"/>
    </source>
</evidence>
<keyword evidence="2" id="KW-0472">Membrane</keyword>
<dbReference type="InterPro" id="IPR029787">
    <property type="entry name" value="Nucleotide_cyclase"/>
</dbReference>
<dbReference type="InterPro" id="IPR052163">
    <property type="entry name" value="DGC-Regulatory_Protein"/>
</dbReference>
<keyword evidence="2" id="KW-0812">Transmembrane</keyword>
<dbReference type="Pfam" id="PF21623">
    <property type="entry name" value="HK_sensor_dom_bact"/>
    <property type="match status" value="1"/>
</dbReference>
<feature type="domain" description="GGDEF" evidence="4">
    <location>
        <begin position="438"/>
        <end position="571"/>
    </location>
</feature>
<sequence length="649" mass="70266">MIRLGLTSKLSILFACIGVIASGSTGYYTYRANRAMLAQEAQHSLLMSTHLLAQRFTSALADVAADALVLAQLPSSVRIARGDSRSPAPRARLEQVYRSFMANHPEYLQIRLIEREHFGLERIRVDRDARGIVVLPERAFQEKGQFSYVFDTLATAPGHIYVSPIAINHETGSHAAEGVPILRVGTPVVDARGQTVGALVVDIELSRVFERLERDLPEDYAVYLANEWGDFLVHPDPSQTFGFDRGRRVLMQDSFPATRALFDGARTNVSLSDLAQRDASAGRMLAFVRTPFGSDEGNRFVVLGLARPLADVLTPANRLGDRIVRMVLVSSVFAGILAILFARAITRPLQALARAATHVFDEPAAERLPVVRTDEIGVLARCFDAMRVEIRTQVAMLRAKQRELAHLAGHDPLTGLPNRMLFMERLDAAIRHAAAVDAALAVMFVDLNRFKQINDEHGHSVGDRMLALVAKRLSQVLRSGDMVARLGGDEFVVLISDLRSPAVIADVASRIQRVMADELELGERRMAVGASIGVSEYPADGASAEELLMKADAAMYAAKASGQSACVRYRELLGAIQPAEARAAADVSAPADASAAHDASAADDATAQDNGTVAGERDVPATRDGATVARIGATLTRLDDVRGARRDGN</sequence>
<dbReference type="EMBL" id="PVGH01000013">
    <property type="protein sequence ID" value="PRF66110.1"/>
    <property type="molecule type" value="Genomic_DNA"/>
</dbReference>
<evidence type="ECO:0000259" key="3">
    <source>
        <dbReference type="PROSITE" id="PS50885"/>
    </source>
</evidence>
<dbReference type="FunFam" id="3.30.70.270:FF:000001">
    <property type="entry name" value="Diguanylate cyclase domain protein"/>
    <property type="match status" value="1"/>
</dbReference>
<dbReference type="InterPro" id="IPR048760">
    <property type="entry name" value="VP0354-like_sensor_dom"/>
</dbReference>
<dbReference type="GO" id="GO:0016787">
    <property type="term" value="F:hydrolase activity"/>
    <property type="evidence" value="ECO:0007669"/>
    <property type="project" value="UniProtKB-KW"/>
</dbReference>
<feature type="compositionally biased region" description="Low complexity" evidence="1">
    <location>
        <begin position="594"/>
        <end position="609"/>
    </location>
</feature>
<dbReference type="SMART" id="SM00267">
    <property type="entry name" value="GGDEF"/>
    <property type="match status" value="1"/>
</dbReference>
<dbReference type="Pfam" id="PF00672">
    <property type="entry name" value="HAMP"/>
    <property type="match status" value="1"/>
</dbReference>
<gene>
    <name evidence="5" type="ORF">C6Q15_02180</name>
</gene>
<dbReference type="Pfam" id="PF00990">
    <property type="entry name" value="GGDEF"/>
    <property type="match status" value="1"/>
</dbReference>
<feature type="domain" description="HAMP" evidence="3">
    <location>
        <begin position="343"/>
        <end position="395"/>
    </location>
</feature>
<dbReference type="InterPro" id="IPR000160">
    <property type="entry name" value="GGDEF_dom"/>
</dbReference>
<comment type="caution">
    <text evidence="5">The sequence shown here is derived from an EMBL/GenBank/DDBJ whole genome shotgun (WGS) entry which is preliminary data.</text>
</comment>
<dbReference type="Gene3D" id="6.10.340.10">
    <property type="match status" value="1"/>
</dbReference>
<dbReference type="CDD" id="cd18773">
    <property type="entry name" value="PDC1_HK_sensor"/>
    <property type="match status" value="1"/>
</dbReference>
<reference evidence="5 6" key="1">
    <citation type="submission" date="2018-03" db="EMBL/GenBank/DDBJ databases">
        <authorList>
            <person name="Keele B.F."/>
        </authorList>
    </citation>
    <scope>NUCLEOTIDE SEQUENCE [LARGE SCALE GENOMIC DNA]</scope>
    <source>
        <strain evidence="5 6">AU19729</strain>
    </source>
</reference>
<dbReference type="CDD" id="cd01949">
    <property type="entry name" value="GGDEF"/>
    <property type="match status" value="1"/>
</dbReference>